<dbReference type="AlphaFoldDB" id="A0A518AJ13"/>
<evidence type="ECO:0000256" key="2">
    <source>
        <dbReference type="ARBA" id="ARBA00022670"/>
    </source>
</evidence>
<dbReference type="Proteomes" id="UP000315750">
    <property type="component" value="Chromosome"/>
</dbReference>
<organism evidence="7 8">
    <name type="scientific">Aeoliella mucimassa</name>
    <dbReference type="NCBI Taxonomy" id="2527972"/>
    <lineage>
        <taxon>Bacteria</taxon>
        <taxon>Pseudomonadati</taxon>
        <taxon>Planctomycetota</taxon>
        <taxon>Planctomycetia</taxon>
        <taxon>Pirellulales</taxon>
        <taxon>Lacipirellulaceae</taxon>
        <taxon>Aeoliella</taxon>
    </lineage>
</organism>
<dbReference type="Gene3D" id="2.40.10.120">
    <property type="match status" value="1"/>
</dbReference>
<keyword evidence="3 7" id="KW-0378">Hydrolase</keyword>
<evidence type="ECO:0000313" key="8">
    <source>
        <dbReference type="Proteomes" id="UP000315750"/>
    </source>
</evidence>
<feature type="compositionally biased region" description="Basic and acidic residues" evidence="4">
    <location>
        <begin position="82"/>
        <end position="125"/>
    </location>
</feature>
<dbReference type="Pfam" id="PF13180">
    <property type="entry name" value="PDZ_2"/>
    <property type="match status" value="1"/>
</dbReference>
<dbReference type="InterPro" id="IPR009003">
    <property type="entry name" value="Peptidase_S1_PA"/>
</dbReference>
<dbReference type="PROSITE" id="PS50106">
    <property type="entry name" value="PDZ"/>
    <property type="match status" value="1"/>
</dbReference>
<dbReference type="PANTHER" id="PTHR22939:SF129">
    <property type="entry name" value="SERINE PROTEASE HTRA2, MITOCHONDRIAL"/>
    <property type="match status" value="1"/>
</dbReference>
<evidence type="ECO:0000313" key="7">
    <source>
        <dbReference type="EMBL" id="QDU54728.1"/>
    </source>
</evidence>
<dbReference type="InterPro" id="IPR001940">
    <property type="entry name" value="Peptidase_S1C"/>
</dbReference>
<feature type="region of interest" description="Disordered" evidence="4">
    <location>
        <begin position="24"/>
        <end position="191"/>
    </location>
</feature>
<dbReference type="GO" id="GO:0006508">
    <property type="term" value="P:proteolysis"/>
    <property type="evidence" value="ECO:0007669"/>
    <property type="project" value="UniProtKB-KW"/>
</dbReference>
<dbReference type="KEGG" id="amuc:Pan181_09110"/>
<accession>A0A518AJ13</accession>
<dbReference type="Pfam" id="PF13365">
    <property type="entry name" value="Trypsin_2"/>
    <property type="match status" value="1"/>
</dbReference>
<dbReference type="GO" id="GO:0004252">
    <property type="term" value="F:serine-type endopeptidase activity"/>
    <property type="evidence" value="ECO:0007669"/>
    <property type="project" value="InterPro"/>
</dbReference>
<dbReference type="SUPFAM" id="SSF50494">
    <property type="entry name" value="Trypsin-like serine proteases"/>
    <property type="match status" value="1"/>
</dbReference>
<name>A0A518AJ13_9BACT</name>
<dbReference type="Gene3D" id="2.30.42.10">
    <property type="match status" value="1"/>
</dbReference>
<evidence type="ECO:0000256" key="1">
    <source>
        <dbReference type="ARBA" id="ARBA00010541"/>
    </source>
</evidence>
<gene>
    <name evidence="7" type="primary">mucD</name>
    <name evidence="7" type="ORF">Pan181_09110</name>
</gene>
<dbReference type="OrthoDB" id="248175at2"/>
<dbReference type="PRINTS" id="PR00834">
    <property type="entry name" value="PROTEASES2C"/>
</dbReference>
<feature type="domain" description="PDZ" evidence="6">
    <location>
        <begin position="432"/>
        <end position="487"/>
    </location>
</feature>
<feature type="compositionally biased region" description="Basic and acidic residues" evidence="4">
    <location>
        <begin position="134"/>
        <end position="182"/>
    </location>
</feature>
<dbReference type="EMBL" id="CP036278">
    <property type="protein sequence ID" value="QDU54728.1"/>
    <property type="molecule type" value="Genomic_DNA"/>
</dbReference>
<dbReference type="CDD" id="cd06779">
    <property type="entry name" value="cpPDZ_Deg_HtrA-like"/>
    <property type="match status" value="1"/>
</dbReference>
<proteinExistence type="inferred from homology"/>
<sequence precursor="true">MQWRARPFVLVIAALSLVICRPLWADDPQPDSPQPPAEQAAPSEESSEESPEANPADESAAPEQPAEEPAKPESEAQPAPEAKPEADKPAETPPAEKAESAEEKPAPEQPAEEAKPAEGEKKESAEPEMEPEDQAPKEEAEKPAEESEEKPADDAKGDDAPEEKPAESKPDESKPNESKPEEPEQPAPRTLDLDEATSKVLEKPYPQNVEDLLLIQKQTQRVVETATPATVSVRVGQAFGSAVIVSPDGLVLTAGHVVGQPGQDVTFIFSDGKTAKGKTLGMFREIDSGMMKITDPGPWPYVKLAKAGDIKTGQWVVAIGHPGGFDPERTPPVRLGRVLFSNDDVISTDCTLVGGDSGGPLYNMKGEVVGIHSRIGRRITDNFHVPISTYHSTWDRLASGEEWGRPLGGTEQAEARPLLGVTGNRYEPECKIADVYPGMPAAQAGLKSGDIVRKFNGKQVQSFDDLINMVFEQKPGDTVKIEVARGEETLNMELRLGLASKPLPGSAEKPEKKG</sequence>
<evidence type="ECO:0000256" key="3">
    <source>
        <dbReference type="ARBA" id="ARBA00022801"/>
    </source>
</evidence>
<reference evidence="7 8" key="1">
    <citation type="submission" date="2019-02" db="EMBL/GenBank/DDBJ databases">
        <title>Deep-cultivation of Planctomycetes and their phenomic and genomic characterization uncovers novel biology.</title>
        <authorList>
            <person name="Wiegand S."/>
            <person name="Jogler M."/>
            <person name="Boedeker C."/>
            <person name="Pinto D."/>
            <person name="Vollmers J."/>
            <person name="Rivas-Marin E."/>
            <person name="Kohn T."/>
            <person name="Peeters S.H."/>
            <person name="Heuer A."/>
            <person name="Rast P."/>
            <person name="Oberbeckmann S."/>
            <person name="Bunk B."/>
            <person name="Jeske O."/>
            <person name="Meyerdierks A."/>
            <person name="Storesund J.E."/>
            <person name="Kallscheuer N."/>
            <person name="Luecker S."/>
            <person name="Lage O.M."/>
            <person name="Pohl T."/>
            <person name="Merkel B.J."/>
            <person name="Hornburger P."/>
            <person name="Mueller R.-W."/>
            <person name="Bruemmer F."/>
            <person name="Labrenz M."/>
            <person name="Spormann A.M."/>
            <person name="Op den Camp H."/>
            <person name="Overmann J."/>
            <person name="Amann R."/>
            <person name="Jetten M.S.M."/>
            <person name="Mascher T."/>
            <person name="Medema M.H."/>
            <person name="Devos D.P."/>
            <person name="Kaster A.-K."/>
            <person name="Ovreas L."/>
            <person name="Rohde M."/>
            <person name="Galperin M.Y."/>
            <person name="Jogler C."/>
        </authorList>
    </citation>
    <scope>NUCLEOTIDE SEQUENCE [LARGE SCALE GENOMIC DNA]</scope>
    <source>
        <strain evidence="7 8">Pan181</strain>
    </source>
</reference>
<feature type="compositionally biased region" description="Low complexity" evidence="4">
    <location>
        <begin position="52"/>
        <end position="64"/>
    </location>
</feature>
<evidence type="ECO:0000259" key="6">
    <source>
        <dbReference type="PROSITE" id="PS50106"/>
    </source>
</evidence>
<comment type="similarity">
    <text evidence="1">Belongs to the peptidase S1C family.</text>
</comment>
<evidence type="ECO:0000256" key="4">
    <source>
        <dbReference type="SAM" id="MobiDB-lite"/>
    </source>
</evidence>
<dbReference type="SUPFAM" id="SSF50156">
    <property type="entry name" value="PDZ domain-like"/>
    <property type="match status" value="1"/>
</dbReference>
<dbReference type="InterPro" id="IPR001478">
    <property type="entry name" value="PDZ"/>
</dbReference>
<keyword evidence="8" id="KW-1185">Reference proteome</keyword>
<dbReference type="InterPro" id="IPR036034">
    <property type="entry name" value="PDZ_sf"/>
</dbReference>
<dbReference type="PANTHER" id="PTHR22939">
    <property type="entry name" value="SERINE PROTEASE FAMILY S1C HTRA-RELATED"/>
    <property type="match status" value="1"/>
</dbReference>
<dbReference type="EC" id="3.4.21.107" evidence="7"/>
<evidence type="ECO:0000256" key="5">
    <source>
        <dbReference type="SAM" id="SignalP"/>
    </source>
</evidence>
<dbReference type="SMART" id="SM00228">
    <property type="entry name" value="PDZ"/>
    <property type="match status" value="1"/>
</dbReference>
<feature type="chain" id="PRO_5022096917" evidence="5">
    <location>
        <begin position="26"/>
        <end position="514"/>
    </location>
</feature>
<protein>
    <submittedName>
        <fullName evidence="7">Putative periplasmic serine endoprotease DegP-like</fullName>
        <ecNumber evidence="7">3.4.21.107</ecNumber>
    </submittedName>
</protein>
<feature type="signal peptide" evidence="5">
    <location>
        <begin position="1"/>
        <end position="25"/>
    </location>
</feature>
<keyword evidence="2 7" id="KW-0645">Protease</keyword>
<keyword evidence="5" id="KW-0732">Signal</keyword>